<evidence type="ECO:0000313" key="2">
    <source>
        <dbReference type="Proteomes" id="UP000054823"/>
    </source>
</evidence>
<dbReference type="Proteomes" id="UP000054823">
    <property type="component" value="Unassembled WGS sequence"/>
</dbReference>
<sequence length="44" mass="5008">MQQGFLRQRGVAFAHLSVGWAVRLLCNKVQSGEKFMLLWESSVV</sequence>
<protein>
    <submittedName>
        <fullName evidence="1">Uncharacterized protein</fullName>
    </submittedName>
</protein>
<dbReference type="STRING" id="321267.SHM7688_03503"/>
<reference evidence="1 2" key="1">
    <citation type="submission" date="2015-09" db="EMBL/GenBank/DDBJ databases">
        <authorList>
            <consortium name="Swine Surveillance"/>
        </authorList>
    </citation>
    <scope>NUCLEOTIDE SEQUENCE [LARGE SCALE GENOMIC DNA]</scope>
    <source>
        <strain evidence="1 2">CECT 7688</strain>
    </source>
</reference>
<gene>
    <name evidence="1" type="ORF">SHM7688_03503</name>
</gene>
<dbReference type="EMBL" id="CYPW01000032">
    <property type="protein sequence ID" value="CUH54034.1"/>
    <property type="molecule type" value="Genomic_DNA"/>
</dbReference>
<proteinExistence type="predicted"/>
<evidence type="ECO:0000313" key="1">
    <source>
        <dbReference type="EMBL" id="CUH54034.1"/>
    </source>
</evidence>
<name>A0A0P1EUE9_9RHOB</name>
<dbReference type="AlphaFoldDB" id="A0A0P1EUE9"/>
<keyword evidence="2" id="KW-1185">Reference proteome</keyword>
<accession>A0A0P1EUE9</accession>
<organism evidence="1 2">
    <name type="scientific">Shimia marina</name>
    <dbReference type="NCBI Taxonomy" id="321267"/>
    <lineage>
        <taxon>Bacteria</taxon>
        <taxon>Pseudomonadati</taxon>
        <taxon>Pseudomonadota</taxon>
        <taxon>Alphaproteobacteria</taxon>
        <taxon>Rhodobacterales</taxon>
        <taxon>Roseobacteraceae</taxon>
    </lineage>
</organism>